<dbReference type="GO" id="GO:0005886">
    <property type="term" value="C:plasma membrane"/>
    <property type="evidence" value="ECO:0007669"/>
    <property type="project" value="UniProtKB-SubCell"/>
</dbReference>
<reference evidence="9 10" key="1">
    <citation type="submission" date="2014-06" db="EMBL/GenBank/DDBJ databases">
        <title>Shewanella sp. YQH10.</title>
        <authorList>
            <person name="Liu Y."/>
            <person name="Zeng R."/>
        </authorList>
    </citation>
    <scope>NUCLEOTIDE SEQUENCE [LARGE SCALE GENOMIC DNA]</scope>
    <source>
        <strain evidence="9 10">YQH10</strain>
    </source>
</reference>
<sequence>MEILSSSINWIVLAGAGLFAGFIDAIVGGGGLLSIPALLSVGMPAHLSLGTNKLASSMSSSTAAYTYYKKHLLNPRLWKTCFAATAVGAVVGSMMVYLVDGDLLEKILPVIVILVALYSLLFKKVLHGEFNPPKYQPRTKRQIAQGLLLGGYDGFAGPGIGSMWIVSSRMLYKLSFLKSCALSRAMTFVSNIVALSIFFYHGKVDIAVGMLLGGSMMLGSYIGAHSAIRFGLPFIRPLFVTIVIAIAIHLSWNAWT</sequence>
<feature type="transmembrane region" description="Helical" evidence="8">
    <location>
        <begin position="234"/>
        <end position="255"/>
    </location>
</feature>
<comment type="caution">
    <text evidence="9">The sequence shown here is derived from an EMBL/GenBank/DDBJ whole genome shotgun (WGS) entry which is preliminary data.</text>
</comment>
<keyword evidence="5 8" id="KW-0812">Transmembrane</keyword>
<evidence type="ECO:0000256" key="2">
    <source>
        <dbReference type="ARBA" id="ARBA00009142"/>
    </source>
</evidence>
<dbReference type="AlphaFoldDB" id="A0A094JDQ6"/>
<evidence type="ECO:0000256" key="1">
    <source>
        <dbReference type="ARBA" id="ARBA00004651"/>
    </source>
</evidence>
<dbReference type="Proteomes" id="UP000029264">
    <property type="component" value="Unassembled WGS sequence"/>
</dbReference>
<keyword evidence="3" id="KW-0813">Transport</keyword>
<dbReference type="OrthoDB" id="554695at2"/>
<comment type="similarity">
    <text evidence="2 8">Belongs to the 4-toluene sulfonate uptake permease (TSUP) (TC 2.A.102) family.</text>
</comment>
<feature type="transmembrane region" description="Helical" evidence="8">
    <location>
        <begin position="103"/>
        <end position="122"/>
    </location>
</feature>
<keyword evidence="4 8" id="KW-1003">Cell membrane</keyword>
<feature type="transmembrane region" description="Helical" evidence="8">
    <location>
        <begin position="12"/>
        <end position="39"/>
    </location>
</feature>
<feature type="transmembrane region" description="Helical" evidence="8">
    <location>
        <begin position="77"/>
        <end position="97"/>
    </location>
</feature>
<keyword evidence="7 8" id="KW-0472">Membrane</keyword>
<dbReference type="InterPro" id="IPR052017">
    <property type="entry name" value="TSUP"/>
</dbReference>
<feature type="transmembrane region" description="Helical" evidence="8">
    <location>
        <begin position="143"/>
        <end position="166"/>
    </location>
</feature>
<evidence type="ECO:0000256" key="8">
    <source>
        <dbReference type="RuleBase" id="RU363041"/>
    </source>
</evidence>
<organism evidence="9 10">
    <name type="scientific">Shewanella mangrovi</name>
    <dbReference type="NCBI Taxonomy" id="1515746"/>
    <lineage>
        <taxon>Bacteria</taxon>
        <taxon>Pseudomonadati</taxon>
        <taxon>Pseudomonadota</taxon>
        <taxon>Gammaproteobacteria</taxon>
        <taxon>Alteromonadales</taxon>
        <taxon>Shewanellaceae</taxon>
        <taxon>Shewanella</taxon>
    </lineage>
</organism>
<dbReference type="PANTHER" id="PTHR30269:SF25">
    <property type="entry name" value="MEMBRANE TRANSPORTER PROTEIN-RELATED"/>
    <property type="match status" value="1"/>
</dbReference>
<dbReference type="InterPro" id="IPR002781">
    <property type="entry name" value="TM_pro_TauE-like"/>
</dbReference>
<evidence type="ECO:0000313" key="10">
    <source>
        <dbReference type="Proteomes" id="UP000029264"/>
    </source>
</evidence>
<dbReference type="RefSeq" id="WP_037440672.1">
    <property type="nucleotide sequence ID" value="NZ_JPEO01000003.1"/>
</dbReference>
<name>A0A094JDQ6_9GAMM</name>
<evidence type="ECO:0000256" key="3">
    <source>
        <dbReference type="ARBA" id="ARBA00022448"/>
    </source>
</evidence>
<proteinExistence type="inferred from homology"/>
<accession>A0A094JDQ6</accession>
<keyword evidence="6 8" id="KW-1133">Transmembrane helix</keyword>
<dbReference type="PANTHER" id="PTHR30269">
    <property type="entry name" value="TRANSMEMBRANE PROTEIN YFCA"/>
    <property type="match status" value="1"/>
</dbReference>
<evidence type="ECO:0000256" key="6">
    <source>
        <dbReference type="ARBA" id="ARBA00022989"/>
    </source>
</evidence>
<dbReference type="STRING" id="1515746.HR45_05945"/>
<evidence type="ECO:0000256" key="7">
    <source>
        <dbReference type="ARBA" id="ARBA00023136"/>
    </source>
</evidence>
<protein>
    <recommendedName>
        <fullName evidence="8">Probable membrane transporter protein</fullName>
    </recommendedName>
</protein>
<gene>
    <name evidence="9" type="ORF">HR45_05945</name>
</gene>
<feature type="transmembrane region" description="Helical" evidence="8">
    <location>
        <begin position="207"/>
        <end position="228"/>
    </location>
</feature>
<dbReference type="eggNOG" id="COG0730">
    <property type="taxonomic scope" value="Bacteria"/>
</dbReference>
<evidence type="ECO:0000256" key="4">
    <source>
        <dbReference type="ARBA" id="ARBA00022475"/>
    </source>
</evidence>
<evidence type="ECO:0000256" key="5">
    <source>
        <dbReference type="ARBA" id="ARBA00022692"/>
    </source>
</evidence>
<evidence type="ECO:0000313" key="9">
    <source>
        <dbReference type="EMBL" id="KFZ38050.1"/>
    </source>
</evidence>
<keyword evidence="10" id="KW-1185">Reference proteome</keyword>
<comment type="subcellular location">
    <subcellularLocation>
        <location evidence="1 8">Cell membrane</location>
        <topology evidence="1 8">Multi-pass membrane protein</topology>
    </subcellularLocation>
</comment>
<feature type="transmembrane region" description="Helical" evidence="8">
    <location>
        <begin position="181"/>
        <end position="200"/>
    </location>
</feature>
<dbReference type="EMBL" id="JPEO01000003">
    <property type="protein sequence ID" value="KFZ38050.1"/>
    <property type="molecule type" value="Genomic_DNA"/>
</dbReference>
<dbReference type="Pfam" id="PF01925">
    <property type="entry name" value="TauE"/>
    <property type="match status" value="1"/>
</dbReference>